<protein>
    <recommendedName>
        <fullName evidence="1">Small ribosomal subunit protein eS4 C-terminal domain-containing protein</fullName>
    </recommendedName>
</protein>
<dbReference type="Pfam" id="PF16121">
    <property type="entry name" value="40S_S4_C"/>
    <property type="match status" value="1"/>
</dbReference>
<dbReference type="Gene3D" id="2.30.30.30">
    <property type="match status" value="1"/>
</dbReference>
<dbReference type="Proteomes" id="UP000266673">
    <property type="component" value="Unassembled WGS sequence"/>
</dbReference>
<dbReference type="STRING" id="44941.A0A397UG08"/>
<organism evidence="2 3">
    <name type="scientific">Gigaspora rosea</name>
    <dbReference type="NCBI Taxonomy" id="44941"/>
    <lineage>
        <taxon>Eukaryota</taxon>
        <taxon>Fungi</taxon>
        <taxon>Fungi incertae sedis</taxon>
        <taxon>Mucoromycota</taxon>
        <taxon>Glomeromycotina</taxon>
        <taxon>Glomeromycetes</taxon>
        <taxon>Diversisporales</taxon>
        <taxon>Gigasporaceae</taxon>
        <taxon>Gigaspora</taxon>
    </lineage>
</organism>
<proteinExistence type="predicted"/>
<evidence type="ECO:0000259" key="1">
    <source>
        <dbReference type="Pfam" id="PF16121"/>
    </source>
</evidence>
<name>A0A397UG08_9GLOM</name>
<keyword evidence="3" id="KW-1185">Reference proteome</keyword>
<accession>A0A397UG08</accession>
<evidence type="ECO:0000313" key="3">
    <source>
        <dbReference type="Proteomes" id="UP000266673"/>
    </source>
</evidence>
<dbReference type="InterPro" id="IPR032277">
    <property type="entry name" value="Ribosomal_eS4_C"/>
</dbReference>
<sequence>IIHVKDAVDRQFTTLLTNDLIIGEGNKPSISMLKDKGIKLTISEEYDRSVFKKLNQKYNKFLKFTLFFLNIGVKLKPLISRVVVHSFFLNYDITM</sequence>
<dbReference type="AlphaFoldDB" id="A0A397UG08"/>
<evidence type="ECO:0000313" key="2">
    <source>
        <dbReference type="EMBL" id="RIB09212.1"/>
    </source>
</evidence>
<comment type="caution">
    <text evidence="2">The sequence shown here is derived from an EMBL/GenBank/DDBJ whole genome shotgun (WGS) entry which is preliminary data.</text>
</comment>
<gene>
    <name evidence="2" type="ORF">C2G38_2268601</name>
</gene>
<dbReference type="EMBL" id="QKWP01001403">
    <property type="protein sequence ID" value="RIB09212.1"/>
    <property type="molecule type" value="Genomic_DNA"/>
</dbReference>
<feature type="domain" description="Small ribosomal subunit protein eS4 C-terminal" evidence="1">
    <location>
        <begin position="6"/>
        <end position="48"/>
    </location>
</feature>
<reference evidence="2 3" key="1">
    <citation type="submission" date="2018-06" db="EMBL/GenBank/DDBJ databases">
        <title>Comparative genomics reveals the genomic features of Rhizophagus irregularis, R. cerebriforme, R. diaphanum and Gigaspora rosea, and their symbiotic lifestyle signature.</title>
        <authorList>
            <person name="Morin E."/>
            <person name="San Clemente H."/>
            <person name="Chen E.C.H."/>
            <person name="De La Providencia I."/>
            <person name="Hainaut M."/>
            <person name="Kuo A."/>
            <person name="Kohler A."/>
            <person name="Murat C."/>
            <person name="Tang N."/>
            <person name="Roy S."/>
            <person name="Loubradou J."/>
            <person name="Henrissat B."/>
            <person name="Grigoriev I.V."/>
            <person name="Corradi N."/>
            <person name="Roux C."/>
            <person name="Martin F.M."/>
        </authorList>
    </citation>
    <scope>NUCLEOTIDE SEQUENCE [LARGE SCALE GENOMIC DNA]</scope>
    <source>
        <strain evidence="2 3">DAOM 194757</strain>
    </source>
</reference>
<dbReference type="OrthoDB" id="1109245at2759"/>
<dbReference type="InterPro" id="IPR014722">
    <property type="entry name" value="Rib_uL2_dom2"/>
</dbReference>
<feature type="non-terminal residue" evidence="2">
    <location>
        <position position="1"/>
    </location>
</feature>